<protein>
    <submittedName>
        <fullName evidence="2">DUF2069 domain-containing protein</fullName>
    </submittedName>
</protein>
<name>A0A953N8J4_9BURK</name>
<keyword evidence="3" id="KW-1185">Reference proteome</keyword>
<comment type="caution">
    <text evidence="2">The sequence shown here is derived from an EMBL/GenBank/DDBJ whole genome shotgun (WGS) entry which is preliminary data.</text>
</comment>
<evidence type="ECO:0000313" key="2">
    <source>
        <dbReference type="EMBL" id="MBZ1349139.1"/>
    </source>
</evidence>
<accession>A0A953N8J4</accession>
<feature type="transmembrane region" description="Helical" evidence="1">
    <location>
        <begin position="73"/>
        <end position="93"/>
    </location>
</feature>
<dbReference type="Proteomes" id="UP000739565">
    <property type="component" value="Unassembled WGS sequence"/>
</dbReference>
<feature type="transmembrane region" description="Helical" evidence="1">
    <location>
        <begin position="48"/>
        <end position="66"/>
    </location>
</feature>
<sequence>MQQLRSTNTAQAPRLNVALQRCAMVSLIALFIWCVVWEIWFAPLRPGGTLLFLKAFPLAFALRGVAKGSLYTIQWASMLVLLYLMEGVVRVMSDPPGPSISAAWIEIVLSSVFFFCSIFYVRPAKRAAKLAAAAEKAASVSPPTDPLEERGR</sequence>
<reference evidence="2" key="1">
    <citation type="submission" date="2021-07" db="EMBL/GenBank/DDBJ databases">
        <title>New genus and species of the family Alcaligenaceae.</title>
        <authorList>
            <person name="Hahn M.W."/>
        </authorList>
    </citation>
    <scope>NUCLEOTIDE SEQUENCE</scope>
    <source>
        <strain evidence="2">LF4-65</strain>
    </source>
</reference>
<organism evidence="2 3">
    <name type="scientific">Zwartia hollandica</name>
    <dbReference type="NCBI Taxonomy" id="324606"/>
    <lineage>
        <taxon>Bacteria</taxon>
        <taxon>Pseudomonadati</taxon>
        <taxon>Pseudomonadota</taxon>
        <taxon>Betaproteobacteria</taxon>
        <taxon>Burkholderiales</taxon>
        <taxon>Alcaligenaceae</taxon>
        <taxon>Zwartia</taxon>
    </lineage>
</organism>
<keyword evidence="1" id="KW-0472">Membrane</keyword>
<keyword evidence="1" id="KW-0812">Transmembrane</keyword>
<proteinExistence type="predicted"/>
<evidence type="ECO:0000256" key="1">
    <source>
        <dbReference type="SAM" id="Phobius"/>
    </source>
</evidence>
<gene>
    <name evidence="2" type="ORF">KZZ10_00630</name>
</gene>
<dbReference type="Pfam" id="PF09842">
    <property type="entry name" value="DUF2069"/>
    <property type="match status" value="1"/>
</dbReference>
<feature type="transmembrane region" description="Helical" evidence="1">
    <location>
        <begin position="21"/>
        <end position="42"/>
    </location>
</feature>
<dbReference type="EMBL" id="JAHXRI010000001">
    <property type="protein sequence ID" value="MBZ1349139.1"/>
    <property type="molecule type" value="Genomic_DNA"/>
</dbReference>
<dbReference type="InterPro" id="IPR018643">
    <property type="entry name" value="DUF2069_membrane"/>
</dbReference>
<feature type="transmembrane region" description="Helical" evidence="1">
    <location>
        <begin position="99"/>
        <end position="121"/>
    </location>
</feature>
<evidence type="ECO:0000313" key="3">
    <source>
        <dbReference type="Proteomes" id="UP000739565"/>
    </source>
</evidence>
<keyword evidence="1" id="KW-1133">Transmembrane helix</keyword>
<dbReference type="RefSeq" id="WP_375372518.1">
    <property type="nucleotide sequence ID" value="NZ_JAHXRI010000001.1"/>
</dbReference>
<dbReference type="AlphaFoldDB" id="A0A953N8J4"/>